<evidence type="ECO:0000313" key="2">
    <source>
        <dbReference type="EMBL" id="CAE6961457.1"/>
    </source>
</evidence>
<reference evidence="2" key="1">
    <citation type="submission" date="2021-02" db="EMBL/GenBank/DDBJ databases">
        <authorList>
            <person name="Dougan E. K."/>
            <person name="Rhodes N."/>
            <person name="Thang M."/>
            <person name="Chan C."/>
        </authorList>
    </citation>
    <scope>NUCLEOTIDE SEQUENCE</scope>
</reference>
<sequence length="492" mass="56796">MALAASCRQRAASLGLRRQQVPHFLECSQLLQARDAEIRHLRCRLEELHQEHLSGTGEHLAEVFRSQQRSRSRLEDLADKQLQQLRVAEEAAGVAEQRRIAAVEVRDQAKAHLGQLTTRARGMGQQSKELHMLMELECMREADASDALGTSQEQGAEALQEIGLLEKRVEKAEMQEALLEGLICRQEPGIEARMMADQSECSTTRYQELAAEHQVLEEKLQRRRSRLQQVHQEQEAAIPNLEQELQILEVAIQRAGPEEMHTAWEEKCAEKQVWQQKVSEMESEFRAAHRQRAEHQRKLTLALANCRREIESKEAVAKWSSAQSLKPIESAHQEVLQRYNQMQVQVRQHKAKRRVGNAFKAPLLRQRAGKPQLEAPATSDEHHVAVMLRRRSRLRAEEAQQQKEAERWREREQRIVSELQEFKQIVDKLRGQETTVATQMTHWRDCVESLRREQSWLEEECHSAEAENEAQESSQLQAIRQLQQELASAESS</sequence>
<evidence type="ECO:0000313" key="3">
    <source>
        <dbReference type="Proteomes" id="UP000604046"/>
    </source>
</evidence>
<keyword evidence="1" id="KW-0175">Coiled coil</keyword>
<name>A0A812HVM1_9DINO</name>
<gene>
    <name evidence="2" type="primary">ANKRD50</name>
    <name evidence="2" type="ORF">SNAT2548_LOCUS1987</name>
</gene>
<keyword evidence="3" id="KW-1185">Reference proteome</keyword>
<proteinExistence type="predicted"/>
<dbReference type="Proteomes" id="UP000604046">
    <property type="component" value="Unassembled WGS sequence"/>
</dbReference>
<dbReference type="OrthoDB" id="10560732at2759"/>
<evidence type="ECO:0000256" key="1">
    <source>
        <dbReference type="SAM" id="Coils"/>
    </source>
</evidence>
<feature type="coiled-coil region" evidence="1">
    <location>
        <begin position="31"/>
        <end position="91"/>
    </location>
</feature>
<organism evidence="2 3">
    <name type="scientific">Symbiodinium natans</name>
    <dbReference type="NCBI Taxonomy" id="878477"/>
    <lineage>
        <taxon>Eukaryota</taxon>
        <taxon>Sar</taxon>
        <taxon>Alveolata</taxon>
        <taxon>Dinophyceae</taxon>
        <taxon>Suessiales</taxon>
        <taxon>Symbiodiniaceae</taxon>
        <taxon>Symbiodinium</taxon>
    </lineage>
</organism>
<comment type="caution">
    <text evidence="2">The sequence shown here is derived from an EMBL/GenBank/DDBJ whole genome shotgun (WGS) entry which is preliminary data.</text>
</comment>
<dbReference type="EMBL" id="CAJNDS010000113">
    <property type="protein sequence ID" value="CAE6961457.1"/>
    <property type="molecule type" value="Genomic_DNA"/>
</dbReference>
<feature type="coiled-coil region" evidence="1">
    <location>
        <begin position="206"/>
        <end position="251"/>
    </location>
</feature>
<dbReference type="AlphaFoldDB" id="A0A812HVM1"/>
<protein>
    <submittedName>
        <fullName evidence="2">ANKRD50 protein</fullName>
    </submittedName>
</protein>
<accession>A0A812HVM1</accession>